<dbReference type="Gene3D" id="3.30.70.100">
    <property type="match status" value="1"/>
</dbReference>
<dbReference type="EMBL" id="CADIKC010000002">
    <property type="protein sequence ID" value="CAB3667254.1"/>
    <property type="molecule type" value="Genomic_DNA"/>
</dbReference>
<gene>
    <name evidence="2" type="ORF">LMG24238_01901</name>
</gene>
<dbReference type="SUPFAM" id="SSF54909">
    <property type="entry name" value="Dimeric alpha+beta barrel"/>
    <property type="match status" value="1"/>
</dbReference>
<name>A0A6J5AIN5_9BURK</name>
<sequence>MRQATRENTPENAANNAKKQTRDTVRYDAQTFAHLQTGYAMYTSTFIFATRQLDERFYRLDETIATAAKAIPGYLGEESWENASTGLTSNVYYWASLEALQALMQHPAHLEAKAAQANWLDGYQVIISEVLRTYGDAGFLHPAATHQVQGGPTAQAAPPAP</sequence>
<organism evidence="2 3">
    <name type="scientific">Paraburkholderia sediminicola</name>
    <dbReference type="NCBI Taxonomy" id="458836"/>
    <lineage>
        <taxon>Bacteria</taxon>
        <taxon>Pseudomonadati</taxon>
        <taxon>Pseudomonadota</taxon>
        <taxon>Betaproteobacteria</taxon>
        <taxon>Burkholderiales</taxon>
        <taxon>Burkholderiaceae</taxon>
        <taxon>Paraburkholderia</taxon>
    </lineage>
</organism>
<accession>A0A6J5AIN5</accession>
<evidence type="ECO:0000313" key="2">
    <source>
        <dbReference type="EMBL" id="CAB3667254.1"/>
    </source>
</evidence>
<proteinExistence type="predicted"/>
<protein>
    <recommendedName>
        <fullName evidence="4">Heme-degrading monooxygenase HmoA</fullName>
    </recommendedName>
</protein>
<keyword evidence="3" id="KW-1185">Reference proteome</keyword>
<feature type="region of interest" description="Disordered" evidence="1">
    <location>
        <begin position="1"/>
        <end position="21"/>
    </location>
</feature>
<dbReference type="InterPro" id="IPR011008">
    <property type="entry name" value="Dimeric_a/b-barrel"/>
</dbReference>
<reference evidence="2 3" key="1">
    <citation type="submission" date="2020-04" db="EMBL/GenBank/DDBJ databases">
        <authorList>
            <person name="De Canck E."/>
        </authorList>
    </citation>
    <scope>NUCLEOTIDE SEQUENCE [LARGE SCALE GENOMIC DNA]</scope>
    <source>
        <strain evidence="2 3">LMG 24238</strain>
    </source>
</reference>
<evidence type="ECO:0000313" key="3">
    <source>
        <dbReference type="Proteomes" id="UP000494255"/>
    </source>
</evidence>
<dbReference type="AlphaFoldDB" id="A0A6J5AIN5"/>
<evidence type="ECO:0000256" key="1">
    <source>
        <dbReference type="SAM" id="MobiDB-lite"/>
    </source>
</evidence>
<evidence type="ECO:0008006" key="4">
    <source>
        <dbReference type="Google" id="ProtNLM"/>
    </source>
</evidence>
<dbReference type="Proteomes" id="UP000494255">
    <property type="component" value="Unassembled WGS sequence"/>
</dbReference>